<evidence type="ECO:0000313" key="2">
    <source>
        <dbReference type="Proteomes" id="UP001499967"/>
    </source>
</evidence>
<name>A0ABN1NEV1_9PSEU</name>
<protein>
    <submittedName>
        <fullName evidence="1">Uncharacterized protein</fullName>
    </submittedName>
</protein>
<proteinExistence type="predicted"/>
<sequence>MIVQLTAAGAVVQNPDDLGDLHLETELDDEALRKALATTDTGELADDGTALLDVARLRSLAVLRPTSADWSKRWTAMLEDAERHGRLSADGLSVRVPVTRPGGRSAG</sequence>
<dbReference type="Proteomes" id="UP001499967">
    <property type="component" value="Unassembled WGS sequence"/>
</dbReference>
<dbReference type="EMBL" id="BAAAHP010000268">
    <property type="protein sequence ID" value="GAA0904821.1"/>
    <property type="molecule type" value="Genomic_DNA"/>
</dbReference>
<comment type="caution">
    <text evidence="1">The sequence shown here is derived from an EMBL/GenBank/DDBJ whole genome shotgun (WGS) entry which is preliminary data.</text>
</comment>
<evidence type="ECO:0000313" key="1">
    <source>
        <dbReference type="EMBL" id="GAA0904821.1"/>
    </source>
</evidence>
<keyword evidence="2" id="KW-1185">Reference proteome</keyword>
<organism evidence="1 2">
    <name type="scientific">Pseudonocardia zijingensis</name>
    <dbReference type="NCBI Taxonomy" id="153376"/>
    <lineage>
        <taxon>Bacteria</taxon>
        <taxon>Bacillati</taxon>
        <taxon>Actinomycetota</taxon>
        <taxon>Actinomycetes</taxon>
        <taxon>Pseudonocardiales</taxon>
        <taxon>Pseudonocardiaceae</taxon>
        <taxon>Pseudonocardia</taxon>
    </lineage>
</organism>
<reference evidence="1 2" key="1">
    <citation type="journal article" date="2019" name="Int. J. Syst. Evol. Microbiol.">
        <title>The Global Catalogue of Microorganisms (GCM) 10K type strain sequencing project: providing services to taxonomists for standard genome sequencing and annotation.</title>
        <authorList>
            <consortium name="The Broad Institute Genomics Platform"/>
            <consortium name="The Broad Institute Genome Sequencing Center for Infectious Disease"/>
            <person name="Wu L."/>
            <person name="Ma J."/>
        </authorList>
    </citation>
    <scope>NUCLEOTIDE SEQUENCE [LARGE SCALE GENOMIC DNA]</scope>
    <source>
        <strain evidence="1 2">JCM 11117</strain>
    </source>
</reference>
<dbReference type="RefSeq" id="WP_343946353.1">
    <property type="nucleotide sequence ID" value="NZ_BAAAHP010000268.1"/>
</dbReference>
<gene>
    <name evidence="1" type="ORF">GCM10009559_72700</name>
</gene>
<accession>A0ABN1NEV1</accession>